<evidence type="ECO:0000313" key="3">
    <source>
        <dbReference type="Proteomes" id="UP000193920"/>
    </source>
</evidence>
<dbReference type="SUPFAM" id="SSF49599">
    <property type="entry name" value="TRAF domain-like"/>
    <property type="match status" value="1"/>
</dbReference>
<accession>A0A1Y2FP79</accession>
<dbReference type="Proteomes" id="UP000193920">
    <property type="component" value="Unassembled WGS sequence"/>
</dbReference>
<keyword evidence="3" id="KW-1185">Reference proteome</keyword>
<dbReference type="InterPro" id="IPR008974">
    <property type="entry name" value="TRAF-like"/>
</dbReference>
<sequence length="281" mass="33945">MLFDEKDLKFNEDIEPYITEIKELIEEKKDTTILVEDYYEWKIEDWSNLNDKEYSPIFNIASEYFSSNYSKYYFEKLIKRSLLYENTKKETSLIEDNKTVIGMYIRIYECKENNYLKRVYIKKLKDLLFQDSIDAYKVSYKGYHEWKINKSDIDKYRNDDNHKIVSPSFKLCGYTWNIEIKFEEDNSLNVYLISLNNNNNADDIVVKYVLSFRNCYSYTDSWKKNTLSKNIRDLIKTADENYDDVIGEGYYEWKIDNINKINDEITSPSFKAYDYNWSIII</sequence>
<dbReference type="InterPro" id="IPR002083">
    <property type="entry name" value="MATH/TRAF_dom"/>
</dbReference>
<dbReference type="EMBL" id="MCOG01000004">
    <property type="protein sequence ID" value="ORY85134.1"/>
    <property type="molecule type" value="Genomic_DNA"/>
</dbReference>
<comment type="caution">
    <text evidence="2">The sequence shown here is derived from an EMBL/GenBank/DDBJ whole genome shotgun (WGS) entry which is preliminary data.</text>
</comment>
<protein>
    <recommendedName>
        <fullName evidence="1">MATH domain-containing protein</fullName>
    </recommendedName>
</protein>
<dbReference type="AlphaFoldDB" id="A0A1Y2FP79"/>
<gene>
    <name evidence="2" type="ORF">LY90DRAFT_499056</name>
</gene>
<dbReference type="PROSITE" id="PS50144">
    <property type="entry name" value="MATH"/>
    <property type="match status" value="1"/>
</dbReference>
<organism evidence="2 3">
    <name type="scientific">Neocallimastix californiae</name>
    <dbReference type="NCBI Taxonomy" id="1754190"/>
    <lineage>
        <taxon>Eukaryota</taxon>
        <taxon>Fungi</taxon>
        <taxon>Fungi incertae sedis</taxon>
        <taxon>Chytridiomycota</taxon>
        <taxon>Chytridiomycota incertae sedis</taxon>
        <taxon>Neocallimastigomycetes</taxon>
        <taxon>Neocallimastigales</taxon>
        <taxon>Neocallimastigaceae</taxon>
        <taxon>Neocallimastix</taxon>
    </lineage>
</organism>
<feature type="domain" description="MATH" evidence="1">
    <location>
        <begin position="248"/>
        <end position="281"/>
    </location>
</feature>
<reference evidence="2 3" key="1">
    <citation type="submission" date="2016-08" db="EMBL/GenBank/DDBJ databases">
        <title>A Parts List for Fungal Cellulosomes Revealed by Comparative Genomics.</title>
        <authorList>
            <consortium name="DOE Joint Genome Institute"/>
            <person name="Haitjema C.H."/>
            <person name="Gilmore S.P."/>
            <person name="Henske J.K."/>
            <person name="Solomon K.V."/>
            <person name="De Groot R."/>
            <person name="Kuo A."/>
            <person name="Mondo S.J."/>
            <person name="Salamov A.A."/>
            <person name="Labutti K."/>
            <person name="Zhao Z."/>
            <person name="Chiniquy J."/>
            <person name="Barry K."/>
            <person name="Brewer H.M."/>
            <person name="Purvine S.O."/>
            <person name="Wright A.T."/>
            <person name="Boxma B."/>
            <person name="Van Alen T."/>
            <person name="Hackstein J.H."/>
            <person name="Baker S.E."/>
            <person name="Grigoriev I.V."/>
            <person name="O'Malley M.A."/>
        </authorList>
    </citation>
    <scope>NUCLEOTIDE SEQUENCE [LARGE SCALE GENOMIC DNA]</scope>
    <source>
        <strain evidence="2 3">G1</strain>
    </source>
</reference>
<evidence type="ECO:0000259" key="1">
    <source>
        <dbReference type="PROSITE" id="PS50144"/>
    </source>
</evidence>
<name>A0A1Y2FP79_9FUNG</name>
<dbReference type="Gene3D" id="2.60.210.10">
    <property type="entry name" value="Apoptosis, Tumor Necrosis Factor Receptor Associated Protein 2, Chain A"/>
    <property type="match status" value="2"/>
</dbReference>
<evidence type="ECO:0000313" key="2">
    <source>
        <dbReference type="EMBL" id="ORY85134.1"/>
    </source>
</evidence>
<proteinExistence type="predicted"/>